<feature type="compositionally biased region" description="Basic and acidic residues" evidence="2">
    <location>
        <begin position="187"/>
        <end position="200"/>
    </location>
</feature>
<evidence type="ECO:0000256" key="2">
    <source>
        <dbReference type="SAM" id="MobiDB-lite"/>
    </source>
</evidence>
<sequence>MADDEKEQTMAAVEQQLRDMHSGLTPLVVDSDGEDDDALLTRAKAASRSKRRARRHLEVQEELGDRRMAAMEANWDKIVDEHRAGTLRAKLDELSQARFDQALVIVSAHLADPGPWQNMSAEVTRIAKRLRDQQLEAEIEAQKAEVKRLSADMGKRSKRSEQLWAQFTEQVDQIDEQSKQIKNQEAQSKKDQDQLKTKRDHVKALADRINNLEGHLKDRVDQVGQLERERDRLKAAKNSQGIRLRERAGRLADQATQLQEKAAQVQELESKVQELESKVQTLEGKVDSRRSEKEVLEDSVASLQRAAKDHELLLGDERALADQLGKELTTCKRRSSKRRGRIGRIQQKVEALQRELEYKRLLVKVRDRAIETTRASLTARIQAEAHRADLAEDNAGRAEDCLEVAVQEIARLEGEIDSGDEELEDTLEDMWIMEGDGALLLCRLRDLEAAHAEQDQLLRDAARSQMQLDQDLDAAQQALEVEFRSRWQLADEQEQERQRVLEARRRTARLVADQSGCTAVADDEWLPVLHAMGQEQQPLDAADQARSWTIRESWYDGDGGAGAGAGPVEQTSSALTALCRLHGLRLDGRLDGTAVQLLERLRVILGTPARQPLALFAVVLGGFRHVGCSEQDAACVLGAWKLAGLLASVRPADANLLQIRDALENRLASTPLGLLLRGVVQVDEVPLGLLALPPRVQPGAMGSRRLYFPEQGKVVCLDGAQGRWLVLVDLGDHSVRLVHRQLVRISLTSLVFRGESLSWPSDDLQVFKFVKACTGARLR</sequence>
<feature type="coiled-coil region" evidence="1">
    <location>
        <begin position="402"/>
        <end position="429"/>
    </location>
</feature>
<proteinExistence type="predicted"/>
<organism evidence="3 4">
    <name type="scientific">Apiospora kogelbergensis</name>
    <dbReference type="NCBI Taxonomy" id="1337665"/>
    <lineage>
        <taxon>Eukaryota</taxon>
        <taxon>Fungi</taxon>
        <taxon>Dikarya</taxon>
        <taxon>Ascomycota</taxon>
        <taxon>Pezizomycotina</taxon>
        <taxon>Sordariomycetes</taxon>
        <taxon>Xylariomycetidae</taxon>
        <taxon>Amphisphaeriales</taxon>
        <taxon>Apiosporaceae</taxon>
        <taxon>Apiospora</taxon>
    </lineage>
</organism>
<dbReference type="Gene3D" id="1.20.5.170">
    <property type="match status" value="1"/>
</dbReference>
<evidence type="ECO:0000313" key="3">
    <source>
        <dbReference type="EMBL" id="KAK8096288.1"/>
    </source>
</evidence>
<reference evidence="3 4" key="1">
    <citation type="submission" date="2023-01" db="EMBL/GenBank/DDBJ databases">
        <title>Analysis of 21 Apiospora genomes using comparative genomics revels a genus with tremendous synthesis potential of carbohydrate active enzymes and secondary metabolites.</title>
        <authorList>
            <person name="Sorensen T."/>
        </authorList>
    </citation>
    <scope>NUCLEOTIDE SEQUENCE [LARGE SCALE GENOMIC DNA]</scope>
    <source>
        <strain evidence="3 4">CBS 117206</strain>
    </source>
</reference>
<keyword evidence="1" id="KW-0175">Coiled coil</keyword>
<keyword evidence="4" id="KW-1185">Reference proteome</keyword>
<dbReference type="Proteomes" id="UP001392437">
    <property type="component" value="Unassembled WGS sequence"/>
</dbReference>
<feature type="region of interest" description="Disordered" evidence="2">
    <location>
        <begin position="177"/>
        <end position="200"/>
    </location>
</feature>
<dbReference type="EMBL" id="JAQQWP010000011">
    <property type="protein sequence ID" value="KAK8096288.1"/>
    <property type="molecule type" value="Genomic_DNA"/>
</dbReference>
<evidence type="ECO:0008006" key="5">
    <source>
        <dbReference type="Google" id="ProtNLM"/>
    </source>
</evidence>
<dbReference type="AlphaFoldDB" id="A0AAW0QEL4"/>
<accession>A0AAW0QEL4</accession>
<gene>
    <name evidence="3" type="ORF">PG999_014310</name>
</gene>
<evidence type="ECO:0000256" key="1">
    <source>
        <dbReference type="SAM" id="Coils"/>
    </source>
</evidence>
<protein>
    <recommendedName>
        <fullName evidence="5">Chromosome segregation ATPase</fullName>
    </recommendedName>
</protein>
<comment type="caution">
    <text evidence="3">The sequence shown here is derived from an EMBL/GenBank/DDBJ whole genome shotgun (WGS) entry which is preliminary data.</text>
</comment>
<evidence type="ECO:0000313" key="4">
    <source>
        <dbReference type="Proteomes" id="UP001392437"/>
    </source>
</evidence>
<name>A0AAW0QEL4_9PEZI</name>